<gene>
    <name evidence="1" type="primary">orf05849</name>
    <name evidence="1" type="ORF">Q903MT_gene5817</name>
</gene>
<name>A0A6B9XWX3_PICSI</name>
<proteinExistence type="predicted"/>
<evidence type="ECO:0000313" key="1">
    <source>
        <dbReference type="EMBL" id="QHR91781.1"/>
    </source>
</evidence>
<geneLocation type="mitochondrion" evidence="1"/>
<reference evidence="1" key="1">
    <citation type="submission" date="2019-03" db="EMBL/GenBank/DDBJ databases">
        <title>Largest Complete Mitochondrial Genome of a Gymnosperm, Sitka Spruce (Picea sitchensis), Indicates Complex Physical Structure.</title>
        <authorList>
            <person name="Jackman S.D."/>
            <person name="Coombe L."/>
            <person name="Warren R."/>
            <person name="Kirk H."/>
            <person name="Trinh E."/>
            <person name="McLeod T."/>
            <person name="Pleasance S."/>
            <person name="Pandoh P."/>
            <person name="Zhao Y."/>
            <person name="Coope R."/>
            <person name="Bousquet J."/>
            <person name="Bohlmann J.C."/>
            <person name="Jones S.J.M."/>
            <person name="Birol I."/>
        </authorList>
    </citation>
    <scope>NUCLEOTIDE SEQUENCE</scope>
    <source>
        <strain evidence="1">Q903</strain>
    </source>
</reference>
<dbReference type="EMBL" id="MK697702">
    <property type="protein sequence ID" value="QHR91781.1"/>
    <property type="molecule type" value="Genomic_DNA"/>
</dbReference>
<dbReference type="AlphaFoldDB" id="A0A6B9XWX3"/>
<protein>
    <submittedName>
        <fullName evidence="1">Uncharacterized protein</fullName>
    </submittedName>
</protein>
<organism evidence="1">
    <name type="scientific">Picea sitchensis</name>
    <name type="common">Sitka spruce</name>
    <name type="synonym">Pinus sitchensis</name>
    <dbReference type="NCBI Taxonomy" id="3332"/>
    <lineage>
        <taxon>Eukaryota</taxon>
        <taxon>Viridiplantae</taxon>
        <taxon>Streptophyta</taxon>
        <taxon>Embryophyta</taxon>
        <taxon>Tracheophyta</taxon>
        <taxon>Spermatophyta</taxon>
        <taxon>Pinopsida</taxon>
        <taxon>Pinidae</taxon>
        <taxon>Conifers I</taxon>
        <taxon>Pinales</taxon>
        <taxon>Pinaceae</taxon>
        <taxon>Picea</taxon>
    </lineage>
</organism>
<keyword evidence="1" id="KW-0496">Mitochondrion</keyword>
<sequence>MHSIFGMTFLKALAQLTRLTGKQGILALEAIPCKPTALLHLGENPLLFPPKETSFGDFPLNPD</sequence>
<accession>A0A6B9XWX3</accession>